<evidence type="ECO:0000313" key="2">
    <source>
        <dbReference type="Proteomes" id="UP000299102"/>
    </source>
</evidence>
<proteinExistence type="predicted"/>
<dbReference type="AlphaFoldDB" id="A0A4C1ZYC8"/>
<reference evidence="1 2" key="1">
    <citation type="journal article" date="2019" name="Commun. Biol.">
        <title>The bagworm genome reveals a unique fibroin gene that provides high tensile strength.</title>
        <authorList>
            <person name="Kono N."/>
            <person name="Nakamura H."/>
            <person name="Ohtoshi R."/>
            <person name="Tomita M."/>
            <person name="Numata K."/>
            <person name="Arakawa K."/>
        </authorList>
    </citation>
    <scope>NUCLEOTIDE SEQUENCE [LARGE SCALE GENOMIC DNA]</scope>
</reference>
<organism evidence="1 2">
    <name type="scientific">Eumeta variegata</name>
    <name type="common">Bagworm moth</name>
    <name type="synonym">Eumeta japonica</name>
    <dbReference type="NCBI Taxonomy" id="151549"/>
    <lineage>
        <taxon>Eukaryota</taxon>
        <taxon>Metazoa</taxon>
        <taxon>Ecdysozoa</taxon>
        <taxon>Arthropoda</taxon>
        <taxon>Hexapoda</taxon>
        <taxon>Insecta</taxon>
        <taxon>Pterygota</taxon>
        <taxon>Neoptera</taxon>
        <taxon>Endopterygota</taxon>
        <taxon>Lepidoptera</taxon>
        <taxon>Glossata</taxon>
        <taxon>Ditrysia</taxon>
        <taxon>Tineoidea</taxon>
        <taxon>Psychidae</taxon>
        <taxon>Oiketicinae</taxon>
        <taxon>Eumeta</taxon>
    </lineage>
</organism>
<dbReference type="EMBL" id="BGZK01002333">
    <property type="protein sequence ID" value="GBP93020.1"/>
    <property type="molecule type" value="Genomic_DNA"/>
</dbReference>
<dbReference type="Proteomes" id="UP000299102">
    <property type="component" value="Unassembled WGS sequence"/>
</dbReference>
<sequence length="163" mass="18492">MQVKVDSERNTSSYYFVLRVNKNSTASKRNTPATADDLGRELVESDLRIHIHVGNRRNVNRHVNQIVGVATFAVATDRHAILGYIYSHNQNVYGSKQHHRTGLPDAGSSRRGLFEGQMNARPRLMYKARARQSKTCQGRRPFLELTVSVTSDDKTVLRLIRSN</sequence>
<gene>
    <name evidence="1" type="ORF">EVAR_51827_1</name>
</gene>
<evidence type="ECO:0000313" key="1">
    <source>
        <dbReference type="EMBL" id="GBP93020.1"/>
    </source>
</evidence>
<name>A0A4C1ZYC8_EUMVA</name>
<protein>
    <submittedName>
        <fullName evidence="1">Uncharacterized protein</fullName>
    </submittedName>
</protein>
<comment type="caution">
    <text evidence="1">The sequence shown here is derived from an EMBL/GenBank/DDBJ whole genome shotgun (WGS) entry which is preliminary data.</text>
</comment>
<keyword evidence="2" id="KW-1185">Reference proteome</keyword>
<accession>A0A4C1ZYC8</accession>